<accession>A0A1F5YXQ0</accession>
<dbReference type="AlphaFoldDB" id="A0A1F5YXQ0"/>
<feature type="domain" description="DUF8173" evidence="3">
    <location>
        <begin position="230"/>
        <end position="366"/>
    </location>
</feature>
<feature type="transmembrane region" description="Helical" evidence="1">
    <location>
        <begin position="231"/>
        <end position="249"/>
    </location>
</feature>
<dbReference type="Pfam" id="PF26514">
    <property type="entry name" value="DUF8173"/>
    <property type="match status" value="1"/>
</dbReference>
<keyword evidence="1" id="KW-1133">Transmembrane helix</keyword>
<feature type="transmembrane region" description="Helical" evidence="1">
    <location>
        <begin position="297"/>
        <end position="318"/>
    </location>
</feature>
<name>A0A1F5YXQ0_9BACT</name>
<feature type="signal peptide" evidence="2">
    <location>
        <begin position="1"/>
        <end position="24"/>
    </location>
</feature>
<evidence type="ECO:0000256" key="2">
    <source>
        <dbReference type="SAM" id="SignalP"/>
    </source>
</evidence>
<reference evidence="4 5" key="1">
    <citation type="journal article" date="2016" name="Nat. Commun.">
        <title>Thousands of microbial genomes shed light on interconnected biogeochemical processes in an aquifer system.</title>
        <authorList>
            <person name="Anantharaman K."/>
            <person name="Brown C.T."/>
            <person name="Hug L.A."/>
            <person name="Sharon I."/>
            <person name="Castelle C.J."/>
            <person name="Probst A.J."/>
            <person name="Thomas B.C."/>
            <person name="Singh A."/>
            <person name="Wilkins M.J."/>
            <person name="Karaoz U."/>
            <person name="Brodie E.L."/>
            <person name="Williams K.H."/>
            <person name="Hubbard S.S."/>
            <person name="Banfield J.F."/>
        </authorList>
    </citation>
    <scope>NUCLEOTIDE SEQUENCE [LARGE SCALE GENOMIC DNA]</scope>
</reference>
<feature type="transmembrane region" description="Helical" evidence="1">
    <location>
        <begin position="353"/>
        <end position="372"/>
    </location>
</feature>
<comment type="caution">
    <text evidence="4">The sequence shown here is derived from an EMBL/GenBank/DDBJ whole genome shotgun (WGS) entry which is preliminary data.</text>
</comment>
<organism evidence="4 5">
    <name type="scientific">Candidatus Gottesmanbacteria bacterium RBG_16_52_11</name>
    <dbReference type="NCBI Taxonomy" id="1798374"/>
    <lineage>
        <taxon>Bacteria</taxon>
        <taxon>Candidatus Gottesmaniibacteriota</taxon>
    </lineage>
</organism>
<keyword evidence="1" id="KW-0472">Membrane</keyword>
<dbReference type="Proteomes" id="UP000178448">
    <property type="component" value="Unassembled WGS sequence"/>
</dbReference>
<dbReference type="InterPro" id="IPR058486">
    <property type="entry name" value="DUF8173"/>
</dbReference>
<dbReference type="EMBL" id="MFJD01000001">
    <property type="protein sequence ID" value="OGG04906.1"/>
    <property type="molecule type" value="Genomic_DNA"/>
</dbReference>
<proteinExistence type="predicted"/>
<keyword evidence="2" id="KW-0732">Signal</keyword>
<protein>
    <recommendedName>
        <fullName evidence="3">DUF8173 domain-containing protein</fullName>
    </recommendedName>
</protein>
<feature type="chain" id="PRO_5009522690" description="DUF8173 domain-containing protein" evidence="2">
    <location>
        <begin position="25"/>
        <end position="378"/>
    </location>
</feature>
<feature type="transmembrane region" description="Helical" evidence="1">
    <location>
        <begin position="330"/>
        <end position="347"/>
    </location>
</feature>
<evidence type="ECO:0000313" key="4">
    <source>
        <dbReference type="EMBL" id="OGG04906.1"/>
    </source>
</evidence>
<feature type="transmembrane region" description="Helical" evidence="1">
    <location>
        <begin position="270"/>
        <end position="291"/>
    </location>
</feature>
<keyword evidence="1" id="KW-0812">Transmembrane</keyword>
<sequence>MIRGLIPIMVLLAAALLLPGSAGAFTVRTGDSTGVPAGETINDSLLISGQEITIDGTVRGDVFCAGQNVSITGNVTGDVICAGQHLRISGISAGDVRLAGQSVSISGNVSRNITAFGQTLTLEATTAGETLFAGQSVHLDGTAAREVRGAADSVILSGTVGDLNVTANRLLLSPKAAIRGKLTYVSDRNAEIAPGATVSGAIIRIPPEKSKAVPSGWGQNRRPASWIAGRIMSYLTHLVIGLVLAFFASKHFRNISRAMLARPGRAIGRGLLILLAAPLVVLLLVLTIFGIPVAGLAVLALILAVFISRIAAGMAVGIKISDEYLKHRKLSFIGSTFIGITASWIVFSVPVAGWLLSALAVLWGLGGFYFLVRPKSAA</sequence>
<gene>
    <name evidence="4" type="ORF">A2Z33_06425</name>
</gene>
<dbReference type="STRING" id="1798374.A2Z33_06425"/>
<evidence type="ECO:0000256" key="1">
    <source>
        <dbReference type="SAM" id="Phobius"/>
    </source>
</evidence>
<evidence type="ECO:0000259" key="3">
    <source>
        <dbReference type="Pfam" id="PF26514"/>
    </source>
</evidence>
<evidence type="ECO:0000313" key="5">
    <source>
        <dbReference type="Proteomes" id="UP000178448"/>
    </source>
</evidence>